<dbReference type="GO" id="GO:0005737">
    <property type="term" value="C:cytoplasm"/>
    <property type="evidence" value="ECO:0007669"/>
    <property type="project" value="TreeGrafter"/>
</dbReference>
<dbReference type="GO" id="GO:0042292">
    <property type="term" value="F:URM1 activating enzyme activity"/>
    <property type="evidence" value="ECO:0007669"/>
    <property type="project" value="EnsemblFungi"/>
</dbReference>
<dbReference type="InterPro" id="IPR045886">
    <property type="entry name" value="ThiF/MoeB/HesA"/>
</dbReference>
<dbReference type="EMBL" id="JOWA01000033">
    <property type="protein sequence ID" value="KEZ46373.1"/>
    <property type="molecule type" value="Genomic_DNA"/>
</dbReference>
<gene>
    <name evidence="5" type="ORF">SAPIO_CDS0685</name>
</gene>
<dbReference type="HOGENOM" id="CLU_013325_1_2_1"/>
<dbReference type="OMA" id="IPDVGMD"/>
<keyword evidence="1 5" id="KW-0548">Nucleotidyltransferase</keyword>
<dbReference type="Gene3D" id="3.40.50.720">
    <property type="entry name" value="NAD(P)-binding Rossmann-like Domain"/>
    <property type="match status" value="2"/>
</dbReference>
<comment type="function">
    <text evidence="2">Plays a central role in 2-thiolation of mcm(5)S(2)U at tRNA wobble positions of cytosolic tRNA(Lys), tRNA(Glu) and tRNA(Gln). Also essential during biosynthesis of the molybdenum cofactor. Acts by mediating the C-terminal thiocarboxylation of sulfur carriers urm1 and mocs2a. Its N-terminus first activates urm1 and mocs2a as acyl-adenylates (-COAMP), then the persulfide sulfur on the catalytic cysteine is transferred to urm1 and mocs2a to form thiocarboxylation (-COSH) of their C-terminus. The reaction probably involves hydrogen sulfide that is generated from the persulfide intermediate and that acts as a nucleophile towards urm1 and mocs2a. Subsequently, a transient disulfide bond is formed. Does not use thiosulfate as sulfur donor; nfs1 probably acting as a sulfur donor for thiocarboxylation reactions.</text>
</comment>
<evidence type="ECO:0000256" key="1">
    <source>
        <dbReference type="ARBA" id="ARBA00022695"/>
    </source>
</evidence>
<dbReference type="PROSITE" id="PS50206">
    <property type="entry name" value="RHODANESE_3"/>
    <property type="match status" value="1"/>
</dbReference>
<dbReference type="InterPro" id="IPR036873">
    <property type="entry name" value="Rhodanese-like_dom_sf"/>
</dbReference>
<feature type="domain" description="Rhodanese" evidence="4">
    <location>
        <begin position="317"/>
        <end position="420"/>
    </location>
</feature>
<keyword evidence="3" id="KW-0175">Coiled coil</keyword>
<feature type="coiled-coil region" evidence="3">
    <location>
        <begin position="4"/>
        <end position="38"/>
    </location>
</feature>
<dbReference type="GO" id="GO:0002143">
    <property type="term" value="P:tRNA wobble position uridine thiolation"/>
    <property type="evidence" value="ECO:0007669"/>
    <property type="project" value="EnsemblFungi"/>
</dbReference>
<proteinExistence type="predicted"/>
<dbReference type="GO" id="GO:0004792">
    <property type="term" value="F:thiosulfate-cyanide sulfurtransferase activity"/>
    <property type="evidence" value="ECO:0007669"/>
    <property type="project" value="EnsemblFungi"/>
</dbReference>
<dbReference type="GO" id="GO:2000220">
    <property type="term" value="P:regulation of pseudohyphal growth"/>
    <property type="evidence" value="ECO:0007669"/>
    <property type="project" value="EnsemblFungi"/>
</dbReference>
<organism evidence="5 6">
    <name type="scientific">Pseudallescheria apiosperma</name>
    <name type="common">Scedosporium apiospermum</name>
    <dbReference type="NCBI Taxonomy" id="563466"/>
    <lineage>
        <taxon>Eukaryota</taxon>
        <taxon>Fungi</taxon>
        <taxon>Dikarya</taxon>
        <taxon>Ascomycota</taxon>
        <taxon>Pezizomycotina</taxon>
        <taxon>Sordariomycetes</taxon>
        <taxon>Hypocreomycetidae</taxon>
        <taxon>Microascales</taxon>
        <taxon>Microascaceae</taxon>
        <taxon>Scedosporium</taxon>
    </lineage>
</organism>
<evidence type="ECO:0000313" key="5">
    <source>
        <dbReference type="EMBL" id="KEZ46373.1"/>
    </source>
</evidence>
<dbReference type="GO" id="GO:0042802">
    <property type="term" value="F:identical protein binding"/>
    <property type="evidence" value="ECO:0007669"/>
    <property type="project" value="EnsemblFungi"/>
</dbReference>
<evidence type="ECO:0000259" key="4">
    <source>
        <dbReference type="PROSITE" id="PS50206"/>
    </source>
</evidence>
<sequence>MDTITRLRNEIEVTEKELERLKAELKRAEAQAAKETSCVQNGHPEDDVPWKWPLTAGEYERYSRQLIIPQVGVPGQLRLKNASVLVVGAGGLGCPAATYLAGAGVAGSIISQYDLVLDCTDHPTSRYLISDACVLHGKPLVFASALQTNGQLMVMNCPPRPQGDREGGPCYRCVFPRPSPPEAVISCGEGGILGPVVGVMGILQALEAIKIIASGKHESAASIDGAEVNGKQPAQHHMLLFSGHVATPFRSVRMAGRRKTCFACGADSPLTPESLREGSVDYMHFCGIRPAVDHLRPEERVSPKEYLERIRDLGDGTPGGHFLLDVRESEHFQVASLEGAVNVPYRKFGGKLDADARPEWLPAELPPSAPIFVVCRQGEDSQIVTRKLKEMGLDRAGERFIGDIKGGMRAWKADIDPTMPFT</sequence>
<dbReference type="SMART" id="SM00450">
    <property type="entry name" value="RHOD"/>
    <property type="match status" value="1"/>
</dbReference>
<dbReference type="GO" id="GO:0061605">
    <property type="term" value="F:molybdopterin-synthase adenylyltransferase activity"/>
    <property type="evidence" value="ECO:0007669"/>
    <property type="project" value="UniProtKB-EC"/>
</dbReference>
<dbReference type="AlphaFoldDB" id="A0A084GGB1"/>
<dbReference type="GeneID" id="27718837"/>
<dbReference type="InterPro" id="IPR000594">
    <property type="entry name" value="ThiF_NAD_FAD-bd"/>
</dbReference>
<protein>
    <submittedName>
        <fullName evidence="5">ThiF family protein</fullName>
        <ecNumber evidence="5">2.7.7.80</ecNumber>
    </submittedName>
</protein>
<dbReference type="GO" id="GO:0032447">
    <property type="term" value="P:protein urmylation"/>
    <property type="evidence" value="ECO:0007669"/>
    <property type="project" value="EnsemblFungi"/>
</dbReference>
<dbReference type="VEuPathDB" id="FungiDB:SAPIO_CDS0685"/>
<dbReference type="PANTHER" id="PTHR10953">
    <property type="entry name" value="UBIQUITIN-ACTIVATING ENZYME E1"/>
    <property type="match status" value="1"/>
</dbReference>
<dbReference type="Proteomes" id="UP000028545">
    <property type="component" value="Unassembled WGS sequence"/>
</dbReference>
<keyword evidence="6" id="KW-1185">Reference proteome</keyword>
<keyword evidence="5" id="KW-0808">Transferase</keyword>
<dbReference type="SUPFAM" id="SSF69572">
    <property type="entry name" value="Activating enzymes of the ubiquitin-like proteins"/>
    <property type="match status" value="1"/>
</dbReference>
<dbReference type="GO" id="GO:0034599">
    <property type="term" value="P:cellular response to oxidative stress"/>
    <property type="evidence" value="ECO:0007669"/>
    <property type="project" value="EnsemblFungi"/>
</dbReference>
<dbReference type="EC" id="2.7.7.80" evidence="5"/>
<dbReference type="OrthoDB" id="10261062at2759"/>
<evidence type="ECO:0000256" key="2">
    <source>
        <dbReference type="ARBA" id="ARBA00043893"/>
    </source>
</evidence>
<accession>A0A084GGB1</accession>
<evidence type="ECO:0000256" key="3">
    <source>
        <dbReference type="SAM" id="Coils"/>
    </source>
</evidence>
<dbReference type="Gene3D" id="3.40.250.10">
    <property type="entry name" value="Rhodanese-like domain"/>
    <property type="match status" value="1"/>
</dbReference>
<dbReference type="Pfam" id="PF00581">
    <property type="entry name" value="Rhodanese"/>
    <property type="match status" value="1"/>
</dbReference>
<dbReference type="Pfam" id="PF00899">
    <property type="entry name" value="ThiF"/>
    <property type="match status" value="2"/>
</dbReference>
<comment type="caution">
    <text evidence="5">The sequence shown here is derived from an EMBL/GenBank/DDBJ whole genome shotgun (WGS) entry which is preliminary data.</text>
</comment>
<name>A0A084GGB1_PSEDA</name>
<dbReference type="InterPro" id="IPR035985">
    <property type="entry name" value="Ubiquitin-activating_enz"/>
</dbReference>
<dbReference type="GO" id="GO:0001403">
    <property type="term" value="P:invasive growth in response to glucose limitation"/>
    <property type="evidence" value="ECO:0007669"/>
    <property type="project" value="EnsemblFungi"/>
</dbReference>
<dbReference type="GO" id="GO:0007114">
    <property type="term" value="P:cell budding"/>
    <property type="evidence" value="ECO:0007669"/>
    <property type="project" value="EnsemblFungi"/>
</dbReference>
<dbReference type="KEGG" id="sapo:SAPIO_CDS0685"/>
<evidence type="ECO:0000313" key="6">
    <source>
        <dbReference type="Proteomes" id="UP000028545"/>
    </source>
</evidence>
<dbReference type="InterPro" id="IPR001763">
    <property type="entry name" value="Rhodanese-like_dom"/>
</dbReference>
<dbReference type="CDD" id="cd00757">
    <property type="entry name" value="ThiF_MoeB_HesA_family"/>
    <property type="match status" value="1"/>
</dbReference>
<dbReference type="RefSeq" id="XP_016646172.1">
    <property type="nucleotide sequence ID" value="XM_016783406.1"/>
</dbReference>
<dbReference type="PANTHER" id="PTHR10953:SF102">
    <property type="entry name" value="ADENYLYLTRANSFERASE AND SULFURTRANSFERASE MOCS3"/>
    <property type="match status" value="1"/>
</dbReference>
<reference evidence="5 6" key="1">
    <citation type="journal article" date="2014" name="Genome Announc.">
        <title>Draft genome sequence of the pathogenic fungus Scedosporium apiospermum.</title>
        <authorList>
            <person name="Vandeputte P."/>
            <person name="Ghamrawi S."/>
            <person name="Rechenmann M."/>
            <person name="Iltis A."/>
            <person name="Giraud S."/>
            <person name="Fleury M."/>
            <person name="Thornton C."/>
            <person name="Delhaes L."/>
            <person name="Meyer W."/>
            <person name="Papon N."/>
            <person name="Bouchara J.P."/>
        </authorList>
    </citation>
    <scope>NUCLEOTIDE SEQUENCE [LARGE SCALE GENOMIC DNA]</scope>
    <source>
        <strain evidence="5 6">IHEM 14462</strain>
    </source>
</reference>